<name>A0A6P8RIR5_GEOSA</name>
<dbReference type="GO" id="GO:0000785">
    <property type="term" value="C:chromatin"/>
    <property type="evidence" value="ECO:0007669"/>
    <property type="project" value="TreeGrafter"/>
</dbReference>
<sequence length="1449" mass="161509">MLAGLWHEIRSNKQSWKLMVTVPQVRSSVPHEKKKEMDTDLESAFTPLKGNKGLRETSLRLAERILDADDIGILTGDRVGNPSEAGQARERLKTTFMLASESILPELPYPEKPSARWVEADGTRSPNPRHHHEGPPMNLDCLHPPVISRRREELSKQSETKVRDIPSLLSQNRRNNLSETRLDSLELQSHLRSKRGEAKKKWAQRSKEGLWGTWAEGRPARYDHAFLLPLSSLQDPSATNTSLPQGASKQEAPPASHSVLESVQDHSTLYPMDPSCPFLIESKLFDSSVLPINPASSLIKTTYPHTLAPFMTPHQQKGPTALGGACFTKSNWHLPIWSHQNYQGSHHGGRIPAVQENCFSSRKKGVLHRKDAGFQFLVKDPAILSPGLQPVPHNRCPLSATGNLKLLQDNQMERLLYPELKHDPSWKTGGLNVDIRTSIAPGKDASNCTQINQPLILVNQSTERPAGFWPASSLPVDTSVAFGADSREKSPNSSMSYPSMDPGPQTTEQDPISQPTQKRDPTKISAGELCQNSMRDGSSLECPRPHQNLVCSDNCSNHSHYAINSKMVTMDSESKLGQDNKDGTLSVLMCPPYNHTKLKNTWLSRHYSYHASHNGDRQVSSSETASLASELKTLKRDMLESAEKAGGFSQKQATKRTHGKEPRASHSAKRSFRITCHGQSDDAPCQRAETKDSHVPRIVPDSGDNHIQRGVQICRESPQEKQGATSLQSVPCSALPSDIERCCRCEVGSRGREETSAEILCRFLHFRRLVWGCTGELRVDGFPTLDEADSDGLRDMKPRELSQSPSPARYLLSTLGDSFCEMVRKDWEALLGATSGAEIAWRRDRPNLHICDICRTSFFNTHWSCSRCGSQLCFQCYQLKKEKLDQDLWENEVPALRCGRGQQHGSCSFVPTQFISTNALTDLWKTLHDVRARFAIRARCSCNQNNLADTLLMGVTLTKQEKEVEVQPSPPLPSAETEEPAKCPASMKDSTESGQQSPSAEGAQRSVQASTLCDLLTSTAVKLCLGQNGVRMAFAPVSPSLHTDERINSILDNIIAQVVERKIQEKQWEEEGVRTPSPPELVSSYSSSQGGVLWLHDPSLRSNYKCFQEHWRRSQPVLVSGLERTMKRSLWGPESLSREFGEQEALILSNYCTSTKINSKEFWDRFTGRSDAVDVENCQRNHLTWEYILGDQKSSWTENLTSSLPLPEYCRKDGMLNLASYLPAEECRLWLGPRICAAYGEKANERIIGTHPLTAQAADFLNILVYVEAVPLCERHSILQAILQRVEADGMDGALKERLWDSKSKPGALWHIFQAEDSECIQSFLQKQLNANQSQQTGPPTDPSGPASHYLDSNLRNQLREDFGVKSRALLQFLGDAVLIPAGCPYQVQCFSSTISVTQGFLSPENTVYSAHLLRTGRNSINAQSLYPQMEGAIFGAVKDAIETLQRYI</sequence>
<dbReference type="Gene3D" id="2.60.120.650">
    <property type="entry name" value="Cupin"/>
    <property type="match status" value="1"/>
</dbReference>
<dbReference type="KEGG" id="gsh:117362729"/>
<comment type="domain">
    <text evidence="4">The JmjC domain and the C6-type zinc-finger are required for the demethylation activity.</text>
</comment>
<comment type="domain">
    <text evidence="4">Leu-Xaa-Xaa-Leu-Leu (LXXLL) motifs are known to mediate the association with nuclear receptors.</text>
</comment>
<dbReference type="GeneID" id="117362729"/>
<comment type="similarity">
    <text evidence="4">Belongs to the JHDM2 histone demethylase family.</text>
</comment>
<feature type="region of interest" description="Disordered" evidence="5">
    <location>
        <begin position="643"/>
        <end position="705"/>
    </location>
</feature>
<reference evidence="8" key="1">
    <citation type="submission" date="2025-08" db="UniProtKB">
        <authorList>
            <consortium name="RefSeq"/>
        </authorList>
    </citation>
    <scope>IDENTIFICATION</scope>
</reference>
<organism evidence="7 8">
    <name type="scientific">Geotrypetes seraphini</name>
    <name type="common">Gaboon caecilian</name>
    <name type="synonym">Caecilia seraphini</name>
    <dbReference type="NCBI Taxonomy" id="260995"/>
    <lineage>
        <taxon>Eukaryota</taxon>
        <taxon>Metazoa</taxon>
        <taxon>Chordata</taxon>
        <taxon>Craniata</taxon>
        <taxon>Vertebrata</taxon>
        <taxon>Euteleostomi</taxon>
        <taxon>Amphibia</taxon>
        <taxon>Gymnophiona</taxon>
        <taxon>Geotrypetes</taxon>
    </lineage>
</organism>
<evidence type="ECO:0000313" key="7">
    <source>
        <dbReference type="Proteomes" id="UP000515159"/>
    </source>
</evidence>
<evidence type="ECO:0000313" key="8">
    <source>
        <dbReference type="RefSeq" id="XP_033805493.1"/>
    </source>
</evidence>
<feature type="compositionally biased region" description="Basic and acidic residues" evidence="5">
    <location>
        <begin position="151"/>
        <end position="164"/>
    </location>
</feature>
<evidence type="ECO:0000256" key="4">
    <source>
        <dbReference type="RuleBase" id="RU369087"/>
    </source>
</evidence>
<comment type="function">
    <text evidence="4">Histone demethylase that specifically demethylates 'Lys-9' of histone H3, thereby playing a central role in histone code.</text>
</comment>
<evidence type="ECO:0000256" key="2">
    <source>
        <dbReference type="ARBA" id="ARBA00022723"/>
    </source>
</evidence>
<gene>
    <name evidence="8" type="primary">HR</name>
</gene>
<dbReference type="InterPro" id="IPR003347">
    <property type="entry name" value="JmjC_dom"/>
</dbReference>
<feature type="region of interest" description="Disordered" evidence="5">
    <location>
        <begin position="1331"/>
        <end position="1351"/>
    </location>
</feature>
<keyword evidence="4" id="KW-0408">Iron</keyword>
<feature type="domain" description="JmjC" evidence="6">
    <location>
        <begin position="1193"/>
        <end position="1418"/>
    </location>
</feature>
<dbReference type="FunCoup" id="A0A6P8RIR5">
    <property type="interactions" value="457"/>
</dbReference>
<dbReference type="RefSeq" id="XP_033805493.1">
    <property type="nucleotide sequence ID" value="XM_033949602.1"/>
</dbReference>
<feature type="region of interest" description="Disordered" evidence="5">
    <location>
        <begin position="484"/>
        <end position="524"/>
    </location>
</feature>
<accession>A0A6P8RIR5</accession>
<dbReference type="SMART" id="SM00558">
    <property type="entry name" value="JmjC"/>
    <property type="match status" value="1"/>
</dbReference>
<dbReference type="SUPFAM" id="SSF51197">
    <property type="entry name" value="Clavaminate synthase-like"/>
    <property type="match status" value="1"/>
</dbReference>
<keyword evidence="7" id="KW-1185">Reference proteome</keyword>
<keyword evidence="2 4" id="KW-0479">Metal-binding</keyword>
<dbReference type="EC" id="1.14.11.65" evidence="4"/>
<dbReference type="GO" id="GO:0003712">
    <property type="term" value="F:transcription coregulator activity"/>
    <property type="evidence" value="ECO:0007669"/>
    <property type="project" value="TreeGrafter"/>
</dbReference>
<dbReference type="GO" id="GO:0140683">
    <property type="term" value="F:histone H3K9me/H3K9me2 demethylase activity"/>
    <property type="evidence" value="ECO:0007669"/>
    <property type="project" value="UniProtKB-EC"/>
</dbReference>
<comment type="cofactor">
    <cofactor evidence="4">
        <name>Fe(2+)</name>
        <dbReference type="ChEBI" id="CHEBI:29033"/>
    </cofactor>
    <text evidence="4">Binds 1 Fe(2+) ion per subunit.</text>
</comment>
<feature type="region of interest" description="Disordered" evidence="5">
    <location>
        <begin position="119"/>
        <end position="140"/>
    </location>
</feature>
<evidence type="ECO:0000256" key="3">
    <source>
        <dbReference type="ARBA" id="ARBA00023242"/>
    </source>
</evidence>
<dbReference type="CTD" id="55806"/>
<dbReference type="GO" id="GO:0031490">
    <property type="term" value="F:chromatin DNA binding"/>
    <property type="evidence" value="ECO:0007669"/>
    <property type="project" value="TreeGrafter"/>
</dbReference>
<dbReference type="InterPro" id="IPR045109">
    <property type="entry name" value="LSDs-like"/>
</dbReference>
<feature type="region of interest" description="Disordered" evidence="5">
    <location>
        <begin position="151"/>
        <end position="170"/>
    </location>
</feature>
<feature type="compositionally biased region" description="Polar residues" evidence="5">
    <location>
        <begin position="504"/>
        <end position="516"/>
    </location>
</feature>
<dbReference type="Proteomes" id="UP000515159">
    <property type="component" value="Chromosome 6"/>
</dbReference>
<dbReference type="GO" id="GO:0046872">
    <property type="term" value="F:metal ion binding"/>
    <property type="evidence" value="ECO:0007669"/>
    <property type="project" value="UniProtKB-UniRule"/>
</dbReference>
<evidence type="ECO:0000259" key="6">
    <source>
        <dbReference type="PROSITE" id="PS51184"/>
    </source>
</evidence>
<evidence type="ECO:0000256" key="5">
    <source>
        <dbReference type="SAM" id="MobiDB-lite"/>
    </source>
</evidence>
<dbReference type="OrthoDB" id="1667110at2759"/>
<feature type="compositionally biased region" description="Polar residues" evidence="5">
    <location>
        <begin position="992"/>
        <end position="1004"/>
    </location>
</feature>
<comment type="catalytic activity">
    <reaction evidence="4">
        <text>N(6),N(6)-dimethyl-L-lysyl(9)-[histone H3] + 2 2-oxoglutarate + 2 O2 = L-lysyl(9)-[histone H3] + 2 formaldehyde + 2 succinate + 2 CO2</text>
        <dbReference type="Rhea" id="RHEA:60188"/>
        <dbReference type="Rhea" id="RHEA-COMP:15541"/>
        <dbReference type="Rhea" id="RHEA-COMP:15546"/>
        <dbReference type="ChEBI" id="CHEBI:15379"/>
        <dbReference type="ChEBI" id="CHEBI:16526"/>
        <dbReference type="ChEBI" id="CHEBI:16810"/>
        <dbReference type="ChEBI" id="CHEBI:16842"/>
        <dbReference type="ChEBI" id="CHEBI:29969"/>
        <dbReference type="ChEBI" id="CHEBI:30031"/>
        <dbReference type="ChEBI" id="CHEBI:61976"/>
        <dbReference type="EC" id="1.14.11.65"/>
    </reaction>
</comment>
<protein>
    <recommendedName>
        <fullName evidence="4">Lysine-specific demethylase</fullName>
        <ecNumber evidence="4">1.14.11.65</ecNumber>
    </recommendedName>
</protein>
<dbReference type="PANTHER" id="PTHR12549:SF4">
    <property type="entry name" value="LYSINE-SPECIFIC DEMETHYLASE HAIRLESS"/>
    <property type="match status" value="1"/>
</dbReference>
<proteinExistence type="inferred from homology"/>
<evidence type="ECO:0000256" key="1">
    <source>
        <dbReference type="ARBA" id="ARBA00004123"/>
    </source>
</evidence>
<dbReference type="GO" id="GO:0000118">
    <property type="term" value="C:histone deacetylase complex"/>
    <property type="evidence" value="ECO:0007669"/>
    <property type="project" value="UniProtKB-UniRule"/>
</dbReference>
<comment type="subcellular location">
    <subcellularLocation>
        <location evidence="1 4">Nucleus</location>
    </subcellularLocation>
</comment>
<dbReference type="InParanoid" id="A0A6P8RIR5"/>
<feature type="region of interest" description="Disordered" evidence="5">
    <location>
        <begin position="962"/>
        <end position="1004"/>
    </location>
</feature>
<feature type="compositionally biased region" description="Polar residues" evidence="5">
    <location>
        <begin position="235"/>
        <end position="248"/>
    </location>
</feature>
<dbReference type="PANTHER" id="PTHR12549">
    <property type="entry name" value="JMJC DOMAIN-CONTAINING HISTONE DEMETHYLATION PROTEIN"/>
    <property type="match status" value="1"/>
</dbReference>
<keyword evidence="3 4" id="KW-0539">Nucleus</keyword>
<dbReference type="GO" id="GO:0070988">
    <property type="term" value="P:demethylation"/>
    <property type="evidence" value="ECO:0007669"/>
    <property type="project" value="UniProtKB-UniRule"/>
</dbReference>
<dbReference type="Pfam" id="PF02373">
    <property type="entry name" value="JmjC"/>
    <property type="match status" value="1"/>
</dbReference>
<dbReference type="GO" id="GO:0006357">
    <property type="term" value="P:regulation of transcription by RNA polymerase II"/>
    <property type="evidence" value="ECO:0007669"/>
    <property type="project" value="TreeGrafter"/>
</dbReference>
<feature type="region of interest" description="Disordered" evidence="5">
    <location>
        <begin position="235"/>
        <end position="259"/>
    </location>
</feature>
<dbReference type="PROSITE" id="PS51184">
    <property type="entry name" value="JMJC"/>
    <property type="match status" value="1"/>
</dbReference>